<dbReference type="PANTHER" id="PTHR10204:SF34">
    <property type="entry name" value="NAD(P)H DEHYDROGENASE [QUINONE] 1 ISOFORM 1"/>
    <property type="match status" value="1"/>
</dbReference>
<dbReference type="Proteomes" id="UP000002208">
    <property type="component" value="Plasmid 3"/>
</dbReference>
<keyword evidence="5" id="KW-1185">Reference proteome</keyword>
<dbReference type="AlphaFoldDB" id="C1D3Y5"/>
<comment type="similarity">
    <text evidence="1">Belongs to the NAD(P)H dehydrogenase (quinone) family.</text>
</comment>
<dbReference type="InterPro" id="IPR003680">
    <property type="entry name" value="Flavodoxin_fold"/>
</dbReference>
<protein>
    <submittedName>
        <fullName evidence="4">Putative NAD(P)H dehydrogenase (Quinone)</fullName>
    </submittedName>
</protein>
<dbReference type="GO" id="GO:0003955">
    <property type="term" value="F:NAD(P)H dehydrogenase (quinone) activity"/>
    <property type="evidence" value="ECO:0007669"/>
    <property type="project" value="TreeGrafter"/>
</dbReference>
<dbReference type="InterPro" id="IPR029039">
    <property type="entry name" value="Flavoprotein-like_sf"/>
</dbReference>
<keyword evidence="4" id="KW-0614">Plasmid</keyword>
<geneLocation type="plasmid" evidence="5">
    <name>pDeide3</name>
</geneLocation>
<dbReference type="RefSeq" id="WP_012695086.1">
    <property type="nucleotide sequence ID" value="NC_012528.1"/>
</dbReference>
<evidence type="ECO:0000256" key="2">
    <source>
        <dbReference type="ARBA" id="ARBA00023002"/>
    </source>
</evidence>
<feature type="domain" description="Flavodoxin-like fold" evidence="3">
    <location>
        <begin position="1"/>
        <end position="165"/>
    </location>
</feature>
<dbReference type="OrthoDB" id="9798454at2"/>
<keyword evidence="2" id="KW-0560">Oxidoreductase</keyword>
<evidence type="ECO:0000313" key="5">
    <source>
        <dbReference type="Proteomes" id="UP000002208"/>
    </source>
</evidence>
<dbReference type="Pfam" id="PF02525">
    <property type="entry name" value="Flavodoxin_2"/>
    <property type="match status" value="1"/>
</dbReference>
<dbReference type="SUPFAM" id="SSF52218">
    <property type="entry name" value="Flavoproteins"/>
    <property type="match status" value="1"/>
</dbReference>
<organism evidence="4 5">
    <name type="scientific">Deinococcus deserti (strain DSM 17065 / CIP 109153 / LMG 22923 / VCD115)</name>
    <dbReference type="NCBI Taxonomy" id="546414"/>
    <lineage>
        <taxon>Bacteria</taxon>
        <taxon>Thermotogati</taxon>
        <taxon>Deinococcota</taxon>
        <taxon>Deinococci</taxon>
        <taxon>Deinococcales</taxon>
        <taxon>Deinococcaceae</taxon>
        <taxon>Deinococcus</taxon>
    </lineage>
</organism>
<accession>C1D3Y5</accession>
<dbReference type="GO" id="GO:0005829">
    <property type="term" value="C:cytosol"/>
    <property type="evidence" value="ECO:0007669"/>
    <property type="project" value="TreeGrafter"/>
</dbReference>
<dbReference type="Gene3D" id="3.40.50.360">
    <property type="match status" value="1"/>
</dbReference>
<evidence type="ECO:0000259" key="3">
    <source>
        <dbReference type="Pfam" id="PF02525"/>
    </source>
</evidence>
<dbReference type="HOGENOM" id="CLU_058643_1_0_0"/>
<proteinExistence type="inferred from homology"/>
<evidence type="ECO:0000313" key="4">
    <source>
        <dbReference type="EMBL" id="ACO48214.1"/>
    </source>
</evidence>
<dbReference type="KEGG" id="ddr:Deide_3p02491"/>
<gene>
    <name evidence="4" type="ordered locus">Deide_3p02491</name>
</gene>
<dbReference type="InterPro" id="IPR051545">
    <property type="entry name" value="NAD(P)H_dehydrogenase_qn"/>
</dbReference>
<evidence type="ECO:0000256" key="1">
    <source>
        <dbReference type="ARBA" id="ARBA00006252"/>
    </source>
</evidence>
<dbReference type="EMBL" id="CP001117">
    <property type="protein sequence ID" value="ACO48214.1"/>
    <property type="molecule type" value="Genomic_DNA"/>
</dbReference>
<reference evidence="4 5" key="1">
    <citation type="journal article" date="2009" name="PLoS Genet.">
        <title>Alliance of proteomics and genomics to unravel the specificities of Sahara bacterium Deinococcus deserti.</title>
        <authorList>
            <person name="de Groot A."/>
            <person name="Dulermo R."/>
            <person name="Ortet P."/>
            <person name="Blanchard L."/>
            <person name="Guerin P."/>
            <person name="Fernandez B."/>
            <person name="Vacherie B."/>
            <person name="Dossat C."/>
            <person name="Jolivet E."/>
            <person name="Siguier P."/>
            <person name="Chandler M."/>
            <person name="Barakat M."/>
            <person name="Dedieu A."/>
            <person name="Barbe V."/>
            <person name="Heulin T."/>
            <person name="Sommer S."/>
            <person name="Achouak W."/>
            <person name="Armengaud J."/>
        </authorList>
    </citation>
    <scope>NUCLEOTIDE SEQUENCE [LARGE SCALE GENOMIC DNA]</scope>
    <source>
        <strain evidence="5">DSM 17065 / CIP 109153 / LMG 22923 / VCD115</strain>
        <plasmid evidence="5">pDeide3</plasmid>
    </source>
</reference>
<name>C1D3Y5_DEIDV</name>
<dbReference type="PANTHER" id="PTHR10204">
    <property type="entry name" value="NAD P H OXIDOREDUCTASE-RELATED"/>
    <property type="match status" value="1"/>
</dbReference>
<sequence>MRTLVIIGHPNPNSFCHALAQQYIDAGRTSGAEIRVLDLSTLRFDPSLRNGFQGAQDLESELQEAQALLKWCSHLCLIYPVWWGSTPAVLKGFFDRVLLPGFAFKYRPSGLPDKLLAGRSARLIVTSDSPTWYLKWMMRDAAIHSVKHSTLAFCGFKVRVSRVDNVRQSSPGKRTQWLNRMTSVALQDHRH</sequence>